<dbReference type="SUPFAM" id="SSF81301">
    <property type="entry name" value="Nucleotidyltransferase"/>
    <property type="match status" value="1"/>
</dbReference>
<comment type="cofactor">
    <cofactor evidence="1">
        <name>Mg(2+)</name>
        <dbReference type="ChEBI" id="CHEBI:18420"/>
    </cofactor>
</comment>
<dbReference type="GO" id="GO:0016779">
    <property type="term" value="F:nucleotidyltransferase activity"/>
    <property type="evidence" value="ECO:0007669"/>
    <property type="project" value="UniProtKB-KW"/>
</dbReference>
<evidence type="ECO:0000256" key="4">
    <source>
        <dbReference type="ARBA" id="ARBA00022695"/>
    </source>
</evidence>
<dbReference type="InterPro" id="IPR050264">
    <property type="entry name" value="Bact_CCA-adding_enz_type3_sf"/>
</dbReference>
<evidence type="ECO:0000259" key="9">
    <source>
        <dbReference type="Pfam" id="PF01743"/>
    </source>
</evidence>
<dbReference type="GO" id="GO:0008033">
    <property type="term" value="P:tRNA processing"/>
    <property type="evidence" value="ECO:0007669"/>
    <property type="project" value="UniProtKB-KW"/>
</dbReference>
<reference evidence="11 12" key="1">
    <citation type="submission" date="2020-08" db="EMBL/GenBank/DDBJ databases">
        <title>Genomic Encyclopedia of Type Strains, Phase IV (KMG-IV): sequencing the most valuable type-strain genomes for metagenomic binning, comparative biology and taxonomic classification.</title>
        <authorList>
            <person name="Goeker M."/>
        </authorList>
    </citation>
    <scope>NUCLEOTIDE SEQUENCE [LARGE SCALE GENOMIC DNA]</scope>
    <source>
        <strain evidence="11 12">DSM 16268</strain>
    </source>
</reference>
<keyword evidence="5" id="KW-0479">Metal-binding</keyword>
<gene>
    <name evidence="11" type="ORF">GGQ63_001868</name>
</gene>
<dbReference type="PANTHER" id="PTHR46173">
    <property type="entry name" value="CCA TRNA NUCLEOTIDYLTRANSFERASE 1, MITOCHONDRIAL"/>
    <property type="match status" value="1"/>
</dbReference>
<evidence type="ECO:0000256" key="7">
    <source>
        <dbReference type="ARBA" id="ARBA00022842"/>
    </source>
</evidence>
<evidence type="ECO:0000256" key="3">
    <source>
        <dbReference type="ARBA" id="ARBA00022694"/>
    </source>
</evidence>
<keyword evidence="12" id="KW-1185">Reference proteome</keyword>
<dbReference type="Gene3D" id="1.10.3090.10">
    <property type="entry name" value="cca-adding enzyme, domain 2"/>
    <property type="match status" value="1"/>
</dbReference>
<keyword evidence="7" id="KW-0460">Magnesium</keyword>
<evidence type="ECO:0000313" key="11">
    <source>
        <dbReference type="EMBL" id="MBB5752814.1"/>
    </source>
</evidence>
<feature type="domain" description="Poly A polymerase head" evidence="9">
    <location>
        <begin position="31"/>
        <end position="153"/>
    </location>
</feature>
<dbReference type="Pfam" id="PF12627">
    <property type="entry name" value="PolyA_pol_RNAbd"/>
    <property type="match status" value="1"/>
</dbReference>
<dbReference type="GO" id="GO:0000049">
    <property type="term" value="F:tRNA binding"/>
    <property type="evidence" value="ECO:0007669"/>
    <property type="project" value="TreeGrafter"/>
</dbReference>
<dbReference type="AlphaFoldDB" id="A0A7W9L1K1"/>
<dbReference type="InterPro" id="IPR032828">
    <property type="entry name" value="PolyA_RNA-bd"/>
</dbReference>
<dbReference type="GO" id="GO:0000166">
    <property type="term" value="F:nucleotide binding"/>
    <property type="evidence" value="ECO:0007669"/>
    <property type="project" value="UniProtKB-KW"/>
</dbReference>
<dbReference type="Gene3D" id="3.30.460.10">
    <property type="entry name" value="Beta Polymerase, domain 2"/>
    <property type="match status" value="1"/>
</dbReference>
<evidence type="ECO:0000313" key="12">
    <source>
        <dbReference type="Proteomes" id="UP000523821"/>
    </source>
</evidence>
<evidence type="ECO:0000256" key="8">
    <source>
        <dbReference type="RuleBase" id="RU003953"/>
    </source>
</evidence>
<evidence type="ECO:0000256" key="6">
    <source>
        <dbReference type="ARBA" id="ARBA00022741"/>
    </source>
</evidence>
<organism evidence="11 12">
    <name type="scientific">Prosthecomicrobium pneumaticum</name>
    <dbReference type="NCBI Taxonomy" id="81895"/>
    <lineage>
        <taxon>Bacteria</taxon>
        <taxon>Pseudomonadati</taxon>
        <taxon>Pseudomonadota</taxon>
        <taxon>Alphaproteobacteria</taxon>
        <taxon>Hyphomicrobiales</taxon>
        <taxon>Kaistiaceae</taxon>
        <taxon>Prosthecomicrobium</taxon>
    </lineage>
</organism>
<feature type="domain" description="tRNA nucleotidyltransferase/poly(A) polymerase RNA and SrmB- binding" evidence="10">
    <location>
        <begin position="194"/>
        <end position="240"/>
    </location>
</feature>
<sequence>MTPPSLAAADFLADALVARVLSELSTAGEEARVIGGAVRNALLGEPVDEVDIATTAVPAEVTRRMGAAGLKVVPTGIEHGTVTVVGLGRAVEVTTLREDVETDGRRAVVRFGRDWTADARRRDFTINALSVGLDGALRDPIGGYPDIVARRIRFIGAAERRIAEDRLRVLRFFRFHARYGSGPPDGEGLSASIRARHDLRSLSAERIGQEMKKLVVAPGAAATVAVMQESGILPLVLSGVADLAGFARLAAFEAETGRAPEPAVRMTALAVRTAEDALRLTERLRLSNAERDRMLAALAALPVLAMSSGERGDRAALYRLGARAYGDGVLLALARGLVPPAAAPARLTLPDRWTPPRFPLSGRDVTAAGIRGPAVGVLLRTLEDGWIAEDFEPDAAALRRRLQAVQQAQ</sequence>
<proteinExistence type="inferred from homology"/>
<dbReference type="InterPro" id="IPR002646">
    <property type="entry name" value="PolA_pol_head_dom"/>
</dbReference>
<dbReference type="PANTHER" id="PTHR46173:SF1">
    <property type="entry name" value="CCA TRNA NUCLEOTIDYLTRANSFERASE 1, MITOCHONDRIAL"/>
    <property type="match status" value="1"/>
</dbReference>
<evidence type="ECO:0000256" key="1">
    <source>
        <dbReference type="ARBA" id="ARBA00001946"/>
    </source>
</evidence>
<dbReference type="EMBL" id="JACHOO010000003">
    <property type="protein sequence ID" value="MBB5752814.1"/>
    <property type="molecule type" value="Genomic_DNA"/>
</dbReference>
<evidence type="ECO:0000259" key="10">
    <source>
        <dbReference type="Pfam" id="PF12627"/>
    </source>
</evidence>
<protein>
    <submittedName>
        <fullName evidence="11">tRNA nucleotidyltransferase/poly(A) polymerase</fullName>
    </submittedName>
</protein>
<keyword evidence="6" id="KW-0547">Nucleotide-binding</keyword>
<dbReference type="Proteomes" id="UP000523821">
    <property type="component" value="Unassembled WGS sequence"/>
</dbReference>
<dbReference type="Pfam" id="PF01743">
    <property type="entry name" value="PolyA_pol"/>
    <property type="match status" value="1"/>
</dbReference>
<dbReference type="RefSeq" id="WP_183854958.1">
    <property type="nucleotide sequence ID" value="NZ_JACHOO010000003.1"/>
</dbReference>
<accession>A0A7W9L1K1</accession>
<dbReference type="SUPFAM" id="SSF81891">
    <property type="entry name" value="Poly A polymerase C-terminal region-like"/>
    <property type="match status" value="1"/>
</dbReference>
<keyword evidence="4" id="KW-0548">Nucleotidyltransferase</keyword>
<name>A0A7W9L1K1_9HYPH</name>
<evidence type="ECO:0000256" key="5">
    <source>
        <dbReference type="ARBA" id="ARBA00022723"/>
    </source>
</evidence>
<evidence type="ECO:0000256" key="2">
    <source>
        <dbReference type="ARBA" id="ARBA00022679"/>
    </source>
</evidence>
<dbReference type="InterPro" id="IPR043519">
    <property type="entry name" value="NT_sf"/>
</dbReference>
<keyword evidence="2 8" id="KW-0808">Transferase</keyword>
<keyword evidence="3" id="KW-0819">tRNA processing</keyword>
<dbReference type="CDD" id="cd05398">
    <property type="entry name" value="NT_ClassII-CCAase"/>
    <property type="match status" value="1"/>
</dbReference>
<keyword evidence="8" id="KW-0694">RNA-binding</keyword>
<comment type="caution">
    <text evidence="11">The sequence shown here is derived from an EMBL/GenBank/DDBJ whole genome shotgun (WGS) entry which is preliminary data.</text>
</comment>
<comment type="similarity">
    <text evidence="8">Belongs to the tRNA nucleotidyltransferase/poly(A) polymerase family.</text>
</comment>
<dbReference type="GO" id="GO:0046872">
    <property type="term" value="F:metal ion binding"/>
    <property type="evidence" value="ECO:0007669"/>
    <property type="project" value="UniProtKB-KW"/>
</dbReference>